<evidence type="ECO:0000313" key="3">
    <source>
        <dbReference type="Proteomes" id="UP000323632"/>
    </source>
</evidence>
<dbReference type="RefSeq" id="WP_150033412.1">
    <property type="nucleotide sequence ID" value="NZ_VWSH01000003.1"/>
</dbReference>
<organism evidence="2 3">
    <name type="scientific">Taibaiella lutea</name>
    <dbReference type="NCBI Taxonomy" id="2608001"/>
    <lineage>
        <taxon>Bacteria</taxon>
        <taxon>Pseudomonadati</taxon>
        <taxon>Bacteroidota</taxon>
        <taxon>Chitinophagia</taxon>
        <taxon>Chitinophagales</taxon>
        <taxon>Chitinophagaceae</taxon>
        <taxon>Taibaiella</taxon>
    </lineage>
</organism>
<keyword evidence="3" id="KW-1185">Reference proteome</keyword>
<evidence type="ECO:0000313" key="2">
    <source>
        <dbReference type="EMBL" id="KAA5533665.1"/>
    </source>
</evidence>
<comment type="caution">
    <text evidence="2">The sequence shown here is derived from an EMBL/GenBank/DDBJ whole genome shotgun (WGS) entry which is preliminary data.</text>
</comment>
<dbReference type="AlphaFoldDB" id="A0A5M6CJY4"/>
<dbReference type="Pfam" id="PF13585">
    <property type="entry name" value="CHU_C"/>
    <property type="match status" value="1"/>
</dbReference>
<dbReference type="NCBIfam" id="TIGR04131">
    <property type="entry name" value="Bac_Flav_CTERM"/>
    <property type="match status" value="1"/>
</dbReference>
<feature type="chain" id="PRO_5024305962" evidence="1">
    <location>
        <begin position="21"/>
        <end position="639"/>
    </location>
</feature>
<protein>
    <submittedName>
        <fullName evidence="2">Gliding motility-associated C-terminal domain-containing protein</fullName>
    </submittedName>
</protein>
<dbReference type="Proteomes" id="UP000323632">
    <property type="component" value="Unassembled WGS sequence"/>
</dbReference>
<dbReference type="EMBL" id="VWSH01000003">
    <property type="protein sequence ID" value="KAA5533665.1"/>
    <property type="molecule type" value="Genomic_DNA"/>
</dbReference>
<feature type="signal peptide" evidence="1">
    <location>
        <begin position="1"/>
        <end position="20"/>
    </location>
</feature>
<dbReference type="InterPro" id="IPR026341">
    <property type="entry name" value="T9SS_type_B"/>
</dbReference>
<reference evidence="2 3" key="1">
    <citation type="submission" date="2019-09" db="EMBL/GenBank/DDBJ databases">
        <title>Genome sequence and assembly of Taibaiella sp.</title>
        <authorList>
            <person name="Chhetri G."/>
        </authorList>
    </citation>
    <scope>NUCLEOTIDE SEQUENCE [LARGE SCALE GENOMIC DNA]</scope>
    <source>
        <strain evidence="2 3">KVB11</strain>
    </source>
</reference>
<evidence type="ECO:0000256" key="1">
    <source>
        <dbReference type="SAM" id="SignalP"/>
    </source>
</evidence>
<name>A0A5M6CJY4_9BACT</name>
<dbReference type="Gene3D" id="2.60.120.200">
    <property type="match status" value="1"/>
</dbReference>
<accession>A0A5M6CJY4</accession>
<keyword evidence="1" id="KW-0732">Signal</keyword>
<proteinExistence type="predicted"/>
<sequence>MKRIIELSILILLLNFNTFAQNTCNGVWGQKLVNQTFGAGNATSTWYGPLATYAPGASTSTTFVGAAGPAGGTLSDGFSGLAKVPSASGQGNWVPTTDHTGDPFGLMMLINAPSTAATVFFEYTMDNLCPNTTLKLSVWILNANDASITTNPTYQYANMTLNAIDAISNVVLGSSPSGDVPADAAWHQYFVVFNNGTSTSVKLQLVNNSVGSGFGNDLAIDDITIQPCVPESHILPKLDTVICQNAQLGFTANVINSPYNPAEYLWQYSTDGGLTWLDQGTAGPATGYVFDPSSLPIGTYLIRYVTGPQGTTGNINCVAVSDTSVVQILSAPEVVLNETVCLGNTYDFYGRPVGLTGTYDTLIFSGPADVCGSHITLNLIAKPLPDPSISGVPHIDLCSGDTITVKVLNPVAGAAYQWIKNGTALPGETGDKYQAFDGGDYHLAGNLNGCVDTSSRLRIDLRPVPAAVIINDNPVLCSYDTLSFKADQLSADGIYTWEPAKAFRAISGEEGTEVRGVFDKNTPVMLTVYSSYGCSSTDTTLVTVKPCCEVFVPNAFSPNSDDLNDYFTPAMEPGQLLTSFKVFDRYGKMVYDNANPRKGWNGNYQNGEPANSGIYMYRVQYTCSDNKLYERKGDITLIR</sequence>
<gene>
    <name evidence="2" type="ORF">F0919_14100</name>
</gene>